<evidence type="ECO:0000313" key="1">
    <source>
        <dbReference type="Proteomes" id="UP000887576"/>
    </source>
</evidence>
<name>A0AC34Q791_9BILA</name>
<evidence type="ECO:0000313" key="2">
    <source>
        <dbReference type="WBParaSite" id="JU765_v2.g13414.t1"/>
    </source>
</evidence>
<reference evidence="2" key="1">
    <citation type="submission" date="2022-11" db="UniProtKB">
        <authorList>
            <consortium name="WormBaseParasite"/>
        </authorList>
    </citation>
    <scope>IDENTIFICATION</scope>
</reference>
<dbReference type="Proteomes" id="UP000887576">
    <property type="component" value="Unplaced"/>
</dbReference>
<accession>A0AC34Q791</accession>
<dbReference type="WBParaSite" id="JU765_v2.g13414.t1">
    <property type="protein sequence ID" value="JU765_v2.g13414.t1"/>
    <property type="gene ID" value="JU765_v2.g13414"/>
</dbReference>
<proteinExistence type="predicted"/>
<sequence length="293" mass="34621">SHDEKKIEIDGHESELKNLSEYGQRIATEQPDHKAEINRHHRRLQNIEHQIRQTWEAEKVTLTKLWKLQLLNQQVTLAESWIASKEAIINQFDAGESIDAVDSLIKKHDVFEKTIKSQGKDKIDQLKQDATILDEIRDHEAEFVRNRYEEVLTRYQNLIENSHLKRKKLDDSRELHDFIRSCGELITWMNTQLQLAYDNDYIDPTNLRSKLQEQLASEAELVANETRIDDIKKTGEKLISTNIFERERVKMQLNEVLTGWEELKSKSARKTKLLKDSYEAYQLSRKLDEIDKW</sequence>
<protein>
    <submittedName>
        <fullName evidence="2">Spectrin alpha chain-like protein</fullName>
    </submittedName>
</protein>
<organism evidence="1 2">
    <name type="scientific">Panagrolaimus sp. JU765</name>
    <dbReference type="NCBI Taxonomy" id="591449"/>
    <lineage>
        <taxon>Eukaryota</taxon>
        <taxon>Metazoa</taxon>
        <taxon>Ecdysozoa</taxon>
        <taxon>Nematoda</taxon>
        <taxon>Chromadorea</taxon>
        <taxon>Rhabditida</taxon>
        <taxon>Tylenchina</taxon>
        <taxon>Panagrolaimomorpha</taxon>
        <taxon>Panagrolaimoidea</taxon>
        <taxon>Panagrolaimidae</taxon>
        <taxon>Panagrolaimus</taxon>
    </lineage>
</organism>